<gene>
    <name evidence="1" type="ORF">UCMB321_5574</name>
</gene>
<dbReference type="STRING" id="226910.UCMB321_5574"/>
<sequence length="502" mass="54762">MSTDLLDLEQFGPQLRQQGLGFPFGCLVATADQRTFVRRWQGLAVQLAVGRQRQALKAHVGHGYHVFRQLRVQMPTQRVDPLHRPFEGRGEIGHQALVAWGLFTAQHHGLLDFGMFGQTRFDLAQLDPEATDLHLGVIAPQVFQVAIGTPAHQIAGAVQARQWVAVERVGDEFFPGQILAVQVTLGHTRATDIQLSHHPQRHGLALGIEYIKTGVADGSANRQAATVRPGDLVGRGEGRGFGRAVAIEQVLWSSVRQYPRDHRRVQHITADNQVTQARESIAQARGVLMEQPGGHPQHRHRLLQQQALEIFRGEQVGLADHHHAAAIEQRRPDVKGAGVECRVGGEGHPVPGIEVGITVVDHQTADSPMRHQNTLGGAGGAGGVHDVGHAFAGLRHRQVIAVQALQTLPVEVNALHAGVQRHLAASQQDPCLAVLDHEALAFHRGVDIQRDIDRAALERRQLADQQLMGPFQQDRHAVARLYTETAQMPSQAVGPGVELGIA</sequence>
<organism evidence="1 2">
    <name type="scientific">Pseudomonas batumici</name>
    <dbReference type="NCBI Taxonomy" id="226910"/>
    <lineage>
        <taxon>Bacteria</taxon>
        <taxon>Pseudomonadati</taxon>
        <taxon>Pseudomonadota</taxon>
        <taxon>Gammaproteobacteria</taxon>
        <taxon>Pseudomonadales</taxon>
        <taxon>Pseudomonadaceae</taxon>
        <taxon>Pseudomonas</taxon>
    </lineage>
</organism>
<dbReference type="EMBL" id="JXDG01000074">
    <property type="protein sequence ID" value="KIH80670.1"/>
    <property type="molecule type" value="Genomic_DNA"/>
</dbReference>
<dbReference type="Proteomes" id="UP000031535">
    <property type="component" value="Unassembled WGS sequence"/>
</dbReference>
<protein>
    <submittedName>
        <fullName evidence="1">Uncharacterized protein</fullName>
    </submittedName>
</protein>
<dbReference type="PATRIC" id="fig|226910.6.peg.5562"/>
<accession>A0A0C2I184</accession>
<dbReference type="AntiFam" id="ANF00178">
    <property type="entry name" value="Shadow ORF (opposite dhbF)"/>
</dbReference>
<name>A0A0C2I184_9PSED</name>
<reference evidence="1 2" key="1">
    <citation type="submission" date="2015-01" db="EMBL/GenBank/DDBJ databases">
        <title>Complete genome of Pseudomonas batumici UCM B-321 producer of the batumin antibiotic with strong antistaphilococcal and potential anticancer activity.</title>
        <authorList>
            <person name="Klochko V.V."/>
            <person name="Zelena L.B."/>
            <person name="Elena K.A."/>
            <person name="Reva O.N."/>
        </authorList>
    </citation>
    <scope>NUCLEOTIDE SEQUENCE [LARGE SCALE GENOMIC DNA]</scope>
    <source>
        <strain evidence="1 2">UCM B-321</strain>
    </source>
</reference>
<proteinExistence type="predicted"/>
<comment type="caution">
    <text evidence="1">The sequence shown here is derived from an EMBL/GenBank/DDBJ whole genome shotgun (WGS) entry which is preliminary data.</text>
</comment>
<dbReference type="AlphaFoldDB" id="A0A0C2I184"/>
<evidence type="ECO:0000313" key="1">
    <source>
        <dbReference type="EMBL" id="KIH80670.1"/>
    </source>
</evidence>
<evidence type="ECO:0000313" key="2">
    <source>
        <dbReference type="Proteomes" id="UP000031535"/>
    </source>
</evidence>
<keyword evidence="2" id="KW-1185">Reference proteome</keyword>